<dbReference type="Gene3D" id="1.10.510.10">
    <property type="entry name" value="Transferase(Phosphotransferase) domain 1"/>
    <property type="match status" value="1"/>
</dbReference>
<keyword evidence="9 11" id="KW-0460">Magnesium</keyword>
<comment type="cofactor">
    <cofactor evidence="11">
        <name>Mg(2+)</name>
        <dbReference type="ChEBI" id="CHEBI:18420"/>
    </cofactor>
</comment>
<evidence type="ECO:0000256" key="6">
    <source>
        <dbReference type="ARBA" id="ARBA00022741"/>
    </source>
</evidence>
<dbReference type="InterPro" id="IPR002575">
    <property type="entry name" value="Aminoglycoside_PTrfase"/>
</dbReference>
<comment type="subcellular location">
    <subcellularLocation>
        <location evidence="11">Cytoplasm</location>
    </subcellularLocation>
</comment>
<dbReference type="PANTHER" id="PTHR39573">
    <property type="entry name" value="STRESS RESPONSE KINASE A"/>
    <property type="match status" value="1"/>
</dbReference>
<dbReference type="SUPFAM" id="SSF56112">
    <property type="entry name" value="Protein kinase-like (PK-like)"/>
    <property type="match status" value="1"/>
</dbReference>
<keyword evidence="2 11" id="KW-0723">Serine/threonine-protein kinase</keyword>
<comment type="caution">
    <text evidence="13">The sequence shown here is derived from an EMBL/GenBank/DDBJ whole genome shotgun (WGS) entry which is preliminary data.</text>
</comment>
<comment type="function">
    <text evidence="11">A protein kinase that phosphorylates Ser and Thr residues. Probably acts to suppress the effects of stress linked to accumulation of reactive oxygen species. Probably involved in the extracytoplasmic stress response.</text>
</comment>
<feature type="domain" description="Aminoglycoside phosphotransferase" evidence="12">
    <location>
        <begin position="30"/>
        <end position="259"/>
    </location>
</feature>
<evidence type="ECO:0000256" key="4">
    <source>
        <dbReference type="ARBA" id="ARBA00022679"/>
    </source>
</evidence>
<accession>A0ABS5HED8</accession>
<feature type="binding site" evidence="11">
    <location>
        <position position="218"/>
    </location>
    <ligand>
        <name>Mg(2+)</name>
        <dbReference type="ChEBI" id="CHEBI:18420"/>
    </ligand>
</feature>
<organism evidence="13 14">
    <name type="scientific">Marinomonas vulgaris</name>
    <dbReference type="NCBI Taxonomy" id="2823372"/>
    <lineage>
        <taxon>Bacteria</taxon>
        <taxon>Pseudomonadati</taxon>
        <taxon>Pseudomonadota</taxon>
        <taxon>Gammaproteobacteria</taxon>
        <taxon>Oceanospirillales</taxon>
        <taxon>Oceanospirillaceae</taxon>
        <taxon>Marinomonas</taxon>
    </lineage>
</organism>
<evidence type="ECO:0000313" key="14">
    <source>
        <dbReference type="Proteomes" id="UP000679722"/>
    </source>
</evidence>
<dbReference type="Gene3D" id="3.30.200.70">
    <property type="match status" value="1"/>
</dbReference>
<comment type="catalytic activity">
    <reaction evidence="11">
        <text>L-threonyl-[protein] + ATP = O-phospho-L-threonyl-[protein] + ADP + H(+)</text>
        <dbReference type="Rhea" id="RHEA:46608"/>
        <dbReference type="Rhea" id="RHEA-COMP:11060"/>
        <dbReference type="Rhea" id="RHEA-COMP:11605"/>
        <dbReference type="ChEBI" id="CHEBI:15378"/>
        <dbReference type="ChEBI" id="CHEBI:30013"/>
        <dbReference type="ChEBI" id="CHEBI:30616"/>
        <dbReference type="ChEBI" id="CHEBI:61977"/>
        <dbReference type="ChEBI" id="CHEBI:456216"/>
        <dbReference type="EC" id="2.7.11.1"/>
    </reaction>
</comment>
<feature type="active site" description="Proton acceptor" evidence="11">
    <location>
        <position position="201"/>
    </location>
</feature>
<evidence type="ECO:0000256" key="10">
    <source>
        <dbReference type="ARBA" id="ARBA00023016"/>
    </source>
</evidence>
<evidence type="ECO:0000256" key="9">
    <source>
        <dbReference type="ARBA" id="ARBA00022842"/>
    </source>
</evidence>
<keyword evidence="7 11" id="KW-0418">Kinase</keyword>
<dbReference type="GO" id="GO:0004674">
    <property type="term" value="F:protein serine/threonine kinase activity"/>
    <property type="evidence" value="ECO:0007669"/>
    <property type="project" value="UniProtKB-KW"/>
</dbReference>
<dbReference type="Pfam" id="PF01636">
    <property type="entry name" value="APH"/>
    <property type="match status" value="1"/>
</dbReference>
<dbReference type="Gene3D" id="1.20.1270.170">
    <property type="match status" value="1"/>
</dbReference>
<evidence type="ECO:0000256" key="8">
    <source>
        <dbReference type="ARBA" id="ARBA00022840"/>
    </source>
</evidence>
<keyword evidence="14" id="KW-1185">Reference proteome</keyword>
<keyword evidence="10 11" id="KW-0346">Stress response</keyword>
<sequence>MTDHPYSALTPDRILDAIEALGFHCDGRVTALNSYENRVLQVGIEDATPLIAKFYRPNRWSIEQIQEEHDFCAELAAAEFPLVAPMMLPTGSSLHQDGEFTLAMFTRFGGHAPELDNLDTIELLGRTLGRLHATSQQKDFQYRPHIDIQSYGTDSRTFLLENDFIPTSLKEAYDSLTRDILSVIQQRFDACHYTSTRLHGDCHPGNILWRDDKAVFVDFDDCRMGPAIQDLWMLLSGDRQDQMMQLEALLEGYEMFCDFDDAQLVLIEPLRTLRMMHYAAWVARRWQDPAFPKAFPWFNTERYWAEHILDLREQFAMLQEAPLTRISGNM</sequence>
<evidence type="ECO:0000256" key="7">
    <source>
        <dbReference type="ARBA" id="ARBA00022777"/>
    </source>
</evidence>
<keyword evidence="3 11" id="KW-0597">Phosphoprotein</keyword>
<feature type="active site" evidence="11">
    <location>
        <position position="218"/>
    </location>
</feature>
<dbReference type="PANTHER" id="PTHR39573:SF1">
    <property type="entry name" value="STRESS RESPONSE KINASE A"/>
    <property type="match status" value="1"/>
</dbReference>
<dbReference type="InterPro" id="IPR032882">
    <property type="entry name" value="SrkA/RdoA"/>
</dbReference>
<keyword evidence="6 11" id="KW-0547">Nucleotide-binding</keyword>
<reference evidence="14" key="2">
    <citation type="submission" date="2023-07" db="EMBL/GenBank/DDBJ databases">
        <title>Marinomonas vulgaris A79, complete genome.</title>
        <authorList>
            <person name="Ying J.-J."/>
        </authorList>
    </citation>
    <scope>NUCLEOTIDE SEQUENCE [LARGE SCALE GENOMIC DNA]</scope>
    <source>
        <strain evidence="14">A79</strain>
    </source>
</reference>
<name>A0ABS5HED8_9GAMM</name>
<dbReference type="EMBL" id="JAGSSV010000020">
    <property type="protein sequence ID" value="MBR7889819.1"/>
    <property type="molecule type" value="Genomic_DNA"/>
</dbReference>
<keyword evidence="8 11" id="KW-0067">ATP-binding</keyword>
<feature type="site" description="ATP" evidence="11">
    <location>
        <position position="34"/>
    </location>
</feature>
<dbReference type="InterPro" id="IPR011009">
    <property type="entry name" value="Kinase-like_dom_sf"/>
</dbReference>
<comment type="subunit">
    <text evidence="11">Monomer.</text>
</comment>
<evidence type="ECO:0000256" key="2">
    <source>
        <dbReference type="ARBA" id="ARBA00022527"/>
    </source>
</evidence>
<keyword evidence="4 11" id="KW-0808">Transferase</keyword>
<dbReference type="HAMAP" id="MF_01497">
    <property type="entry name" value="SrkA_kinase"/>
    <property type="match status" value="1"/>
</dbReference>
<dbReference type="RefSeq" id="WP_211537263.1">
    <property type="nucleotide sequence ID" value="NZ_JAGSSV010000020.1"/>
</dbReference>
<proteinExistence type="inferred from homology"/>
<reference evidence="13 14" key="1">
    <citation type="submission" date="2021-04" db="EMBL/GenBank/DDBJ databases">
        <authorList>
            <person name="Sun C."/>
        </authorList>
    </citation>
    <scope>NUCLEOTIDE SEQUENCE [LARGE SCALE GENOMIC DNA]</scope>
    <source>
        <strain evidence="13 14">A79</strain>
    </source>
</reference>
<dbReference type="Proteomes" id="UP000679722">
    <property type="component" value="Unassembled WGS sequence"/>
</dbReference>
<evidence type="ECO:0000313" key="13">
    <source>
        <dbReference type="EMBL" id="MBR7889819.1"/>
    </source>
</evidence>
<comment type="catalytic activity">
    <reaction evidence="11">
        <text>L-seryl-[protein] + ATP = O-phospho-L-seryl-[protein] + ADP + H(+)</text>
        <dbReference type="Rhea" id="RHEA:17989"/>
        <dbReference type="Rhea" id="RHEA-COMP:9863"/>
        <dbReference type="Rhea" id="RHEA-COMP:11604"/>
        <dbReference type="ChEBI" id="CHEBI:15378"/>
        <dbReference type="ChEBI" id="CHEBI:29999"/>
        <dbReference type="ChEBI" id="CHEBI:30616"/>
        <dbReference type="ChEBI" id="CHEBI:83421"/>
        <dbReference type="ChEBI" id="CHEBI:456216"/>
        <dbReference type="EC" id="2.7.11.1"/>
    </reaction>
</comment>
<evidence type="ECO:0000256" key="1">
    <source>
        <dbReference type="ARBA" id="ARBA00022490"/>
    </source>
</evidence>
<protein>
    <recommendedName>
        <fullName evidence="11">Stress response kinase A</fullName>
        <ecNumber evidence="11">2.7.11.1</ecNumber>
    </recommendedName>
    <alternativeName>
        <fullName evidence="11">Serine/threonine-protein kinase SrkA</fullName>
    </alternativeName>
</protein>
<feature type="binding site" evidence="11">
    <location>
        <position position="206"/>
    </location>
    <ligand>
        <name>Mg(2+)</name>
        <dbReference type="ChEBI" id="CHEBI:18420"/>
    </ligand>
</feature>
<evidence type="ECO:0000256" key="3">
    <source>
        <dbReference type="ARBA" id="ARBA00022553"/>
    </source>
</evidence>
<evidence type="ECO:0000259" key="12">
    <source>
        <dbReference type="Pfam" id="PF01636"/>
    </source>
</evidence>
<dbReference type="NCBIfam" id="NF008738">
    <property type="entry name" value="PRK11768.1"/>
    <property type="match status" value="1"/>
</dbReference>
<evidence type="ECO:0000256" key="11">
    <source>
        <dbReference type="HAMAP-Rule" id="MF_01497"/>
    </source>
</evidence>
<gene>
    <name evidence="11" type="primary">srkA</name>
    <name evidence="13" type="ORF">J9B83_12840</name>
</gene>
<evidence type="ECO:0000256" key="5">
    <source>
        <dbReference type="ARBA" id="ARBA00022723"/>
    </source>
</evidence>
<comment type="similarity">
    <text evidence="11">Belongs to the SrkA/RdoA protein kinase family.</text>
</comment>
<dbReference type="EC" id="2.7.11.1" evidence="11"/>
<keyword evidence="5 11" id="KW-0479">Metal-binding</keyword>
<keyword evidence="1 11" id="KW-0963">Cytoplasm</keyword>